<keyword evidence="2" id="KW-0813">Transport</keyword>
<dbReference type="InterPro" id="IPR006059">
    <property type="entry name" value="SBP"/>
</dbReference>
<dbReference type="PANTHER" id="PTHR43649:SF29">
    <property type="entry name" value="OSMOPROTECTIVE COMPOUNDS-BINDING PROTEIN GGTB"/>
    <property type="match status" value="1"/>
</dbReference>
<evidence type="ECO:0000256" key="3">
    <source>
        <dbReference type="SAM" id="SignalP"/>
    </source>
</evidence>
<comment type="similarity">
    <text evidence="1">Belongs to the bacterial solute-binding protein 1 family.</text>
</comment>
<comment type="caution">
    <text evidence="4">The sequence shown here is derived from an EMBL/GenBank/DDBJ whole genome shotgun (WGS) entry which is preliminary data.</text>
</comment>
<dbReference type="Pfam" id="PF01547">
    <property type="entry name" value="SBP_bac_1"/>
    <property type="match status" value="1"/>
</dbReference>
<reference evidence="4 5" key="1">
    <citation type="submission" date="2021-04" db="EMBL/GenBank/DDBJ databases">
        <title>Ruania sp. nov., isolated from sandy soil of mangrove forest.</title>
        <authorList>
            <person name="Ge X."/>
            <person name="Huang R."/>
            <person name="Liu W."/>
        </authorList>
    </citation>
    <scope>NUCLEOTIDE SEQUENCE [LARGE SCALE GENOMIC DNA]</scope>
    <source>
        <strain evidence="4 5">N2-46</strain>
    </source>
</reference>
<accession>A0ABS7SJ64</accession>
<name>A0ABS7SJ64_9MICO</name>
<organism evidence="4 5">
    <name type="scientific">Occultella gossypii</name>
    <dbReference type="NCBI Taxonomy" id="2800820"/>
    <lineage>
        <taxon>Bacteria</taxon>
        <taxon>Bacillati</taxon>
        <taxon>Actinomycetota</taxon>
        <taxon>Actinomycetes</taxon>
        <taxon>Micrococcales</taxon>
        <taxon>Ruaniaceae</taxon>
        <taxon>Occultella</taxon>
    </lineage>
</organism>
<keyword evidence="3" id="KW-0732">Signal</keyword>
<evidence type="ECO:0000313" key="4">
    <source>
        <dbReference type="EMBL" id="MBZ2199376.1"/>
    </source>
</evidence>
<keyword evidence="5" id="KW-1185">Reference proteome</keyword>
<dbReference type="PANTHER" id="PTHR43649">
    <property type="entry name" value="ARABINOSE-BINDING PROTEIN-RELATED"/>
    <property type="match status" value="1"/>
</dbReference>
<dbReference type="Proteomes" id="UP000826651">
    <property type="component" value="Unassembled WGS sequence"/>
</dbReference>
<evidence type="ECO:0000256" key="1">
    <source>
        <dbReference type="ARBA" id="ARBA00008520"/>
    </source>
</evidence>
<dbReference type="EMBL" id="JAGSHT010000027">
    <property type="protein sequence ID" value="MBZ2199376.1"/>
    <property type="molecule type" value="Genomic_DNA"/>
</dbReference>
<proteinExistence type="inferred from homology"/>
<dbReference type="InterPro" id="IPR050490">
    <property type="entry name" value="Bact_solute-bd_prot1"/>
</dbReference>
<feature type="signal peptide" evidence="3">
    <location>
        <begin position="1"/>
        <end position="27"/>
    </location>
</feature>
<sequence length="459" mass="48591">MKRTTARRTGAAVAGGLAFALALTACSGNDLGGGGDDGGDDGGGDAACEDYADYGTFDGEEVTILSSIREQEADQMEDTFVDFEECTGIDVVHNGIGEFETQVVVQAEGGNAPNLAIIPQPGLLARLVNDGYILEPSEQTVANAQEGWTEEWLNYGTVDGTFYAAPLMASVKSFVWYSPTAFAENGYEVPTTWDELIALSDQIVADHGGDGVVKPWCAGIESGGATGWPATDFIEDMVLREAGPDVYDQWVSHEIPFNDPQILAATERAGSILRNEDYVNGGIGDSRSIATTSFNDGGLPILEGNCFMYRMASFYEAQWPEGTDVSPEGDAFAFYLPGDDADSKPLLTAGEFVGAFDDNEATQAVQAFMASGEWANIRVTIGGVTSANNAVDPANASSDVLRLAIELLQDPDAVARFDGSDLMPSAVGAGSFWTGMTEWIDGAETQTVLDQIEASWPAS</sequence>
<dbReference type="SUPFAM" id="SSF53850">
    <property type="entry name" value="Periplasmic binding protein-like II"/>
    <property type="match status" value="1"/>
</dbReference>
<evidence type="ECO:0000313" key="5">
    <source>
        <dbReference type="Proteomes" id="UP000826651"/>
    </source>
</evidence>
<dbReference type="RefSeq" id="WP_223411378.1">
    <property type="nucleotide sequence ID" value="NZ_JAGSHT010000027.1"/>
</dbReference>
<gene>
    <name evidence="4" type="ORF">KCQ71_24730</name>
</gene>
<protein>
    <submittedName>
        <fullName evidence="4">Carbohydrate ABC transporter substrate-binding protein</fullName>
    </submittedName>
</protein>
<dbReference type="PROSITE" id="PS51257">
    <property type="entry name" value="PROKAR_LIPOPROTEIN"/>
    <property type="match status" value="1"/>
</dbReference>
<evidence type="ECO:0000256" key="2">
    <source>
        <dbReference type="ARBA" id="ARBA00022448"/>
    </source>
</evidence>
<dbReference type="Gene3D" id="3.40.190.10">
    <property type="entry name" value="Periplasmic binding protein-like II"/>
    <property type="match status" value="2"/>
</dbReference>
<feature type="chain" id="PRO_5045131362" evidence="3">
    <location>
        <begin position="28"/>
        <end position="459"/>
    </location>
</feature>